<keyword evidence="5" id="KW-0067">ATP-binding</keyword>
<dbReference type="EC" id="6.1.1.14" evidence="2"/>
<keyword evidence="6" id="KW-0648">Protein biosynthesis</keyword>
<proteinExistence type="inferred from homology"/>
<evidence type="ECO:0000256" key="2">
    <source>
        <dbReference type="ARBA" id="ARBA00012829"/>
    </source>
</evidence>
<dbReference type="GO" id="GO:0004820">
    <property type="term" value="F:glycine-tRNA ligase activity"/>
    <property type="evidence" value="ECO:0007669"/>
    <property type="project" value="UniProtKB-EC"/>
</dbReference>
<dbReference type="GO" id="GO:0006426">
    <property type="term" value="P:glycyl-tRNA aminoacylation"/>
    <property type="evidence" value="ECO:0007669"/>
    <property type="project" value="InterPro"/>
</dbReference>
<keyword evidence="7" id="KW-0030">Aminoacyl-tRNA synthetase</keyword>
<comment type="catalytic activity">
    <reaction evidence="8">
        <text>tRNA(Gly) + glycine + ATP = glycyl-tRNA(Gly) + AMP + diphosphate</text>
        <dbReference type="Rhea" id="RHEA:16013"/>
        <dbReference type="Rhea" id="RHEA-COMP:9664"/>
        <dbReference type="Rhea" id="RHEA-COMP:9683"/>
        <dbReference type="ChEBI" id="CHEBI:30616"/>
        <dbReference type="ChEBI" id="CHEBI:33019"/>
        <dbReference type="ChEBI" id="CHEBI:57305"/>
        <dbReference type="ChEBI" id="CHEBI:78442"/>
        <dbReference type="ChEBI" id="CHEBI:78522"/>
        <dbReference type="ChEBI" id="CHEBI:456215"/>
        <dbReference type="EC" id="6.1.1.14"/>
    </reaction>
</comment>
<dbReference type="PRINTS" id="PR01045">
    <property type="entry name" value="TRNASYNTHGB"/>
</dbReference>
<keyword evidence="4" id="KW-0547">Nucleotide-binding</keyword>
<evidence type="ECO:0000313" key="9">
    <source>
        <dbReference type="EMBL" id="SVE45808.1"/>
    </source>
</evidence>
<dbReference type="Pfam" id="PF02092">
    <property type="entry name" value="tRNA_synt_2f"/>
    <property type="match status" value="1"/>
</dbReference>
<reference evidence="9" key="1">
    <citation type="submission" date="2018-05" db="EMBL/GenBank/DDBJ databases">
        <authorList>
            <person name="Lanie J.A."/>
            <person name="Ng W.-L."/>
            <person name="Kazmierczak K.M."/>
            <person name="Andrzejewski T.M."/>
            <person name="Davidsen T.M."/>
            <person name="Wayne K.J."/>
            <person name="Tettelin H."/>
            <person name="Glass J.I."/>
            <person name="Rusch D."/>
            <person name="Podicherti R."/>
            <person name="Tsui H.-C.T."/>
            <person name="Winkler M.E."/>
        </authorList>
    </citation>
    <scope>NUCLEOTIDE SEQUENCE</scope>
</reference>
<dbReference type="AlphaFoldDB" id="A0A383DPM2"/>
<evidence type="ECO:0000256" key="8">
    <source>
        <dbReference type="ARBA" id="ARBA00047937"/>
    </source>
</evidence>
<evidence type="ECO:0000256" key="4">
    <source>
        <dbReference type="ARBA" id="ARBA00022741"/>
    </source>
</evidence>
<gene>
    <name evidence="9" type="ORF">METZ01_LOCUS498662</name>
</gene>
<dbReference type="InterPro" id="IPR015944">
    <property type="entry name" value="Gly-tRNA-synth_bsu"/>
</dbReference>
<evidence type="ECO:0000256" key="7">
    <source>
        <dbReference type="ARBA" id="ARBA00023146"/>
    </source>
</evidence>
<organism evidence="9">
    <name type="scientific">marine metagenome</name>
    <dbReference type="NCBI Taxonomy" id="408172"/>
    <lineage>
        <taxon>unclassified sequences</taxon>
        <taxon>metagenomes</taxon>
        <taxon>ecological metagenomes</taxon>
    </lineage>
</organism>
<dbReference type="GO" id="GO:0005829">
    <property type="term" value="C:cytosol"/>
    <property type="evidence" value="ECO:0007669"/>
    <property type="project" value="TreeGrafter"/>
</dbReference>
<evidence type="ECO:0000256" key="5">
    <source>
        <dbReference type="ARBA" id="ARBA00022840"/>
    </source>
</evidence>
<protein>
    <recommendedName>
        <fullName evidence="2">glycine--tRNA ligase</fullName>
        <ecNumber evidence="2">6.1.1.14</ecNumber>
    </recommendedName>
</protein>
<comment type="similarity">
    <text evidence="1">Belongs to the class-II aminoacyl-tRNA synthetase family.</text>
</comment>
<dbReference type="InterPro" id="IPR006194">
    <property type="entry name" value="Gly-tRNA-synth_heterodimer"/>
</dbReference>
<dbReference type="EMBL" id="UINC01218678">
    <property type="protein sequence ID" value="SVE45808.1"/>
    <property type="molecule type" value="Genomic_DNA"/>
</dbReference>
<dbReference type="PANTHER" id="PTHR30075">
    <property type="entry name" value="GLYCYL-TRNA SYNTHETASE"/>
    <property type="match status" value="1"/>
</dbReference>
<dbReference type="GO" id="GO:0005524">
    <property type="term" value="F:ATP binding"/>
    <property type="evidence" value="ECO:0007669"/>
    <property type="project" value="UniProtKB-KW"/>
</dbReference>
<evidence type="ECO:0000256" key="3">
    <source>
        <dbReference type="ARBA" id="ARBA00022598"/>
    </source>
</evidence>
<evidence type="ECO:0000256" key="6">
    <source>
        <dbReference type="ARBA" id="ARBA00022917"/>
    </source>
</evidence>
<keyword evidence="3" id="KW-0436">Ligase</keyword>
<feature type="non-terminal residue" evidence="9">
    <location>
        <position position="188"/>
    </location>
</feature>
<dbReference type="PANTHER" id="PTHR30075:SF2">
    <property type="entry name" value="GLYCINE--TRNA LIGASE, CHLOROPLASTIC_MITOCHONDRIAL 2"/>
    <property type="match status" value="1"/>
</dbReference>
<sequence length="188" mass="20892">MKTHDFLLELGTEELPPKLLIKLSNALRDNLVEELERLGIAIGKVSAFVTPRRLAVTIVKIQSHQEDRLLEKKGPSVDSPEKAIEGFAKSCGVDLNSLEKRSLGGKKYYFFHAKELGQPIKDLLPSVVEKAIKNIPITRAMKWGELDYSFARPVHWLVMLLDDEVVPANIMGLVSGNTTKGLRSSDSS</sequence>
<name>A0A383DPM2_9ZZZZ</name>
<evidence type="ECO:0000256" key="1">
    <source>
        <dbReference type="ARBA" id="ARBA00008226"/>
    </source>
</evidence>
<accession>A0A383DPM2</accession>